<reference evidence="1" key="1">
    <citation type="submission" date="2021-01" db="EMBL/GenBank/DDBJ databases">
        <title>Whole genome shotgun sequence of Actinoplanes nipponensis NBRC 14063.</title>
        <authorList>
            <person name="Komaki H."/>
            <person name="Tamura T."/>
        </authorList>
    </citation>
    <scope>NUCLEOTIDE SEQUENCE</scope>
    <source>
        <strain evidence="1">NBRC 14063</strain>
    </source>
</reference>
<protein>
    <submittedName>
        <fullName evidence="1">Uncharacterized protein</fullName>
    </submittedName>
</protein>
<accession>A0A919JB73</accession>
<keyword evidence="2" id="KW-1185">Reference proteome</keyword>
<proteinExistence type="predicted"/>
<comment type="caution">
    <text evidence="1">The sequence shown here is derived from an EMBL/GenBank/DDBJ whole genome shotgun (WGS) entry which is preliminary data.</text>
</comment>
<organism evidence="1 2">
    <name type="scientific">Actinoplanes nipponensis</name>
    <dbReference type="NCBI Taxonomy" id="135950"/>
    <lineage>
        <taxon>Bacteria</taxon>
        <taxon>Bacillati</taxon>
        <taxon>Actinomycetota</taxon>
        <taxon>Actinomycetes</taxon>
        <taxon>Micromonosporales</taxon>
        <taxon>Micromonosporaceae</taxon>
        <taxon>Actinoplanes</taxon>
    </lineage>
</organism>
<evidence type="ECO:0000313" key="1">
    <source>
        <dbReference type="EMBL" id="GIE47141.1"/>
    </source>
</evidence>
<dbReference type="RefSeq" id="WP_239129185.1">
    <property type="nucleotide sequence ID" value="NZ_BAAAYJ010000103.1"/>
</dbReference>
<dbReference type="AlphaFoldDB" id="A0A919JB73"/>
<name>A0A919JB73_9ACTN</name>
<dbReference type="Proteomes" id="UP000647172">
    <property type="component" value="Unassembled WGS sequence"/>
</dbReference>
<evidence type="ECO:0000313" key="2">
    <source>
        <dbReference type="Proteomes" id="UP000647172"/>
    </source>
</evidence>
<gene>
    <name evidence="1" type="ORF">Ani05nite_06750</name>
</gene>
<sequence>MWTLLALGILFGAPAIAIAARRSRQRFRDSGAAFRCRLRIRGHRSAIWPALGRRWSRPLWALWDDDVLVVRRGPGPARTIPLRAQLPVDGVHHLLHEAPRWCGPRPIGVVLKVWDGSWIEVAAATDDRLQVVGPYLAAAISDLPRAPAPRRPS</sequence>
<dbReference type="EMBL" id="BOMQ01000008">
    <property type="protein sequence ID" value="GIE47141.1"/>
    <property type="molecule type" value="Genomic_DNA"/>
</dbReference>